<comment type="similarity">
    <text evidence="2 10">Belongs to the DHHC palmitoyltransferase family.</text>
</comment>
<keyword evidence="5 10" id="KW-1133">Transmembrane helix</keyword>
<feature type="region of interest" description="Disordered" evidence="11">
    <location>
        <begin position="766"/>
        <end position="794"/>
    </location>
</feature>
<feature type="transmembrane region" description="Helical" evidence="10">
    <location>
        <begin position="75"/>
        <end position="93"/>
    </location>
</feature>
<dbReference type="PANTHER" id="PTHR22883:SF301">
    <property type="entry name" value="PALMITOYLTRANSFERASE ZDHHC12"/>
    <property type="match status" value="1"/>
</dbReference>
<evidence type="ECO:0000256" key="10">
    <source>
        <dbReference type="RuleBase" id="RU079119"/>
    </source>
</evidence>
<organism evidence="13 14">
    <name type="scientific">Paramecium pentaurelia</name>
    <dbReference type="NCBI Taxonomy" id="43138"/>
    <lineage>
        <taxon>Eukaryota</taxon>
        <taxon>Sar</taxon>
        <taxon>Alveolata</taxon>
        <taxon>Ciliophora</taxon>
        <taxon>Intramacronucleata</taxon>
        <taxon>Oligohymenophorea</taxon>
        <taxon>Peniculida</taxon>
        <taxon>Parameciidae</taxon>
        <taxon>Paramecium</taxon>
    </lineage>
</organism>
<reference evidence="13" key="1">
    <citation type="submission" date="2021-01" db="EMBL/GenBank/DDBJ databases">
        <authorList>
            <consortium name="Genoscope - CEA"/>
            <person name="William W."/>
        </authorList>
    </citation>
    <scope>NUCLEOTIDE SEQUENCE</scope>
</reference>
<feature type="transmembrane region" description="Helical" evidence="10">
    <location>
        <begin position="283"/>
        <end position="305"/>
    </location>
</feature>
<evidence type="ECO:0000256" key="6">
    <source>
        <dbReference type="ARBA" id="ARBA00023136"/>
    </source>
</evidence>
<name>A0A8S1W047_9CILI</name>
<evidence type="ECO:0000256" key="3">
    <source>
        <dbReference type="ARBA" id="ARBA00022679"/>
    </source>
</evidence>
<feature type="region of interest" description="Disordered" evidence="11">
    <location>
        <begin position="482"/>
        <end position="516"/>
    </location>
</feature>
<comment type="catalytic activity">
    <reaction evidence="10">
        <text>L-cysteinyl-[protein] + hexadecanoyl-CoA = S-hexadecanoyl-L-cysteinyl-[protein] + CoA</text>
        <dbReference type="Rhea" id="RHEA:36683"/>
        <dbReference type="Rhea" id="RHEA-COMP:10131"/>
        <dbReference type="Rhea" id="RHEA-COMP:11032"/>
        <dbReference type="ChEBI" id="CHEBI:29950"/>
        <dbReference type="ChEBI" id="CHEBI:57287"/>
        <dbReference type="ChEBI" id="CHEBI:57379"/>
        <dbReference type="ChEBI" id="CHEBI:74151"/>
        <dbReference type="EC" id="2.3.1.225"/>
    </reaction>
</comment>
<dbReference type="PANTHER" id="PTHR22883">
    <property type="entry name" value="ZINC FINGER DHHC DOMAIN CONTAINING PROTEIN"/>
    <property type="match status" value="1"/>
</dbReference>
<comment type="domain">
    <text evidence="10">The DHHC domain is required for palmitoyltransferase activity.</text>
</comment>
<dbReference type="CDD" id="cd19757">
    <property type="entry name" value="Bbox1"/>
    <property type="match status" value="1"/>
</dbReference>
<feature type="region of interest" description="Disordered" evidence="11">
    <location>
        <begin position="539"/>
        <end position="569"/>
    </location>
</feature>
<evidence type="ECO:0000256" key="8">
    <source>
        <dbReference type="ARBA" id="ARBA00023288"/>
    </source>
</evidence>
<comment type="caution">
    <text evidence="13">The sequence shown here is derived from an EMBL/GenBank/DDBJ whole genome shotgun (WGS) entry which is preliminary data.</text>
</comment>
<dbReference type="InterPro" id="IPR001594">
    <property type="entry name" value="Palmitoyltrfase_DHHC"/>
</dbReference>
<feature type="transmembrane region" description="Helical" evidence="10">
    <location>
        <begin position="326"/>
        <end position="346"/>
    </location>
</feature>
<feature type="domain" description="Palmitoyltransferase DHHC" evidence="12">
    <location>
        <begin position="210"/>
        <end position="278"/>
    </location>
</feature>
<dbReference type="OrthoDB" id="331948at2759"/>
<feature type="compositionally biased region" description="Acidic residues" evidence="11">
    <location>
        <begin position="769"/>
        <end position="794"/>
    </location>
</feature>
<evidence type="ECO:0000259" key="12">
    <source>
        <dbReference type="Pfam" id="PF01529"/>
    </source>
</evidence>
<evidence type="ECO:0000256" key="1">
    <source>
        <dbReference type="ARBA" id="ARBA00004127"/>
    </source>
</evidence>
<dbReference type="GO" id="GO:0005794">
    <property type="term" value="C:Golgi apparatus"/>
    <property type="evidence" value="ECO:0007669"/>
    <property type="project" value="TreeGrafter"/>
</dbReference>
<evidence type="ECO:0000313" key="14">
    <source>
        <dbReference type="Proteomes" id="UP000689195"/>
    </source>
</evidence>
<keyword evidence="14" id="KW-1185">Reference proteome</keyword>
<feature type="transmembrane region" description="Helical" evidence="10">
    <location>
        <begin position="256"/>
        <end position="277"/>
    </location>
</feature>
<evidence type="ECO:0000256" key="9">
    <source>
        <dbReference type="ARBA" id="ARBA00023315"/>
    </source>
</evidence>
<dbReference type="InterPro" id="IPR039859">
    <property type="entry name" value="PFA4/ZDH16/20/ERF2-like"/>
</dbReference>
<dbReference type="GO" id="GO:0006612">
    <property type="term" value="P:protein targeting to membrane"/>
    <property type="evidence" value="ECO:0007669"/>
    <property type="project" value="TreeGrafter"/>
</dbReference>
<proteinExistence type="inferred from homology"/>
<dbReference type="AlphaFoldDB" id="A0A8S1W047"/>
<feature type="region of interest" description="Disordered" evidence="11">
    <location>
        <begin position="422"/>
        <end position="450"/>
    </location>
</feature>
<dbReference type="GO" id="GO:0019706">
    <property type="term" value="F:protein-cysteine S-palmitoyltransferase activity"/>
    <property type="evidence" value="ECO:0007669"/>
    <property type="project" value="UniProtKB-EC"/>
</dbReference>
<feature type="compositionally biased region" description="Basic and acidic residues" evidence="11">
    <location>
        <begin position="482"/>
        <end position="503"/>
    </location>
</feature>
<keyword evidence="8" id="KW-0449">Lipoprotein</keyword>
<gene>
    <name evidence="13" type="ORF">PPENT_87.1.T0800218</name>
</gene>
<sequence length="794" mass="94010">MQKGKKDNNLVIVLQLFKYQQTNIRRDESCLCILQLENFSWTNYICIIVDWFTFMGLQRIPLVLLHFWVVLLLNYQLRPLMFITSGLYFIIRFKDPGIIPIVKIELPVENNQVEVQIENNVKREVLNALANDESNGQISLDQFKDGPDNENTIQKYYPEQQQQQQTDNQHILSGRGMLSSPSSEQAKINTLNKQTCISTSNAVMPTILPTEKRFCMQCLNEQPMRSKHCQYCKKCIPMFDHHCPWIGICIGEKNKLLFLIYLFVQIAQLIVSIRISVQNIGMLIIMGIIVILLITLFGFHAFYVAKNITTQYQIVSPNLLPKRDLRLVNIILMSTFILKQIQIYLFQDFLTYIFKHLLKMQSLFVKCQKCQQRPATIKCNQCRYGQTYRLCYSCDSQIHNRTGPVDQQHKTEIIPYQEMYQKNQGSVPVPQKNEQRNSFKKNDYKPQPQVPTKEFINNEYKKPEYSKTIDINRVSNKHDYLDKKIDSHDKRADQQYLSNDKRPYSSNQKITSDNDRNSQQLISQLREEQQQTEKLKAELQQVNQRERDTQRRLQKQEQEFEQKSREDKQKIQQLTEENRNLNNKLNQTNKHIQEEVNKVRNQYEDQINELEQILNEKNQQLESIAQEYNLEELQQTLNELQQESQMKDQIIEQLQQNLNDNQEELQQLKEEFINNNSKKNLQSSNKKSVKSNDNQKDEIIQELGQQLEAKDEEIHKLEDLIENFKQLYQHMSDEKQQLQEEVEKLANENNQFRDIFSQNLHLFGIDPEQLNEEGEEGENDYPEEIAEENDDQND</sequence>
<feature type="compositionally biased region" description="Low complexity" evidence="11">
    <location>
        <begin position="677"/>
        <end position="686"/>
    </location>
</feature>
<dbReference type="EMBL" id="CAJJDO010000080">
    <property type="protein sequence ID" value="CAD8183364.1"/>
    <property type="molecule type" value="Genomic_DNA"/>
</dbReference>
<dbReference type="Pfam" id="PF01529">
    <property type="entry name" value="DHHC"/>
    <property type="match status" value="1"/>
</dbReference>
<feature type="compositionally biased region" description="Basic and acidic residues" evidence="11">
    <location>
        <begin position="544"/>
        <end position="569"/>
    </location>
</feature>
<evidence type="ECO:0000256" key="4">
    <source>
        <dbReference type="ARBA" id="ARBA00022692"/>
    </source>
</evidence>
<protein>
    <recommendedName>
        <fullName evidence="10">Palmitoyltransferase</fullName>
        <ecNumber evidence="10">2.3.1.225</ecNumber>
    </recommendedName>
</protein>
<keyword evidence="7" id="KW-0564">Palmitate</keyword>
<feature type="compositionally biased region" description="Basic and acidic residues" evidence="11">
    <location>
        <begin position="433"/>
        <end position="444"/>
    </location>
</feature>
<keyword evidence="9 10" id="KW-0012">Acyltransferase</keyword>
<feature type="compositionally biased region" description="Polar residues" evidence="11">
    <location>
        <begin position="504"/>
        <end position="516"/>
    </location>
</feature>
<dbReference type="PROSITE" id="PS50216">
    <property type="entry name" value="DHHC"/>
    <property type="match status" value="1"/>
</dbReference>
<feature type="region of interest" description="Disordered" evidence="11">
    <location>
        <begin position="677"/>
        <end position="696"/>
    </location>
</feature>
<evidence type="ECO:0000313" key="13">
    <source>
        <dbReference type="EMBL" id="CAD8183364.1"/>
    </source>
</evidence>
<dbReference type="Proteomes" id="UP000689195">
    <property type="component" value="Unassembled WGS sequence"/>
</dbReference>
<evidence type="ECO:0000256" key="2">
    <source>
        <dbReference type="ARBA" id="ARBA00008574"/>
    </source>
</evidence>
<dbReference type="GO" id="GO:0005783">
    <property type="term" value="C:endoplasmic reticulum"/>
    <property type="evidence" value="ECO:0007669"/>
    <property type="project" value="TreeGrafter"/>
</dbReference>
<dbReference type="EC" id="2.3.1.225" evidence="10"/>
<keyword evidence="4 10" id="KW-0812">Transmembrane</keyword>
<accession>A0A8S1W047</accession>
<comment type="subcellular location">
    <subcellularLocation>
        <location evidence="1">Endomembrane system</location>
        <topology evidence="1">Multi-pass membrane protein</topology>
    </subcellularLocation>
</comment>
<evidence type="ECO:0000256" key="7">
    <source>
        <dbReference type="ARBA" id="ARBA00023139"/>
    </source>
</evidence>
<keyword evidence="3 10" id="KW-0808">Transferase</keyword>
<evidence type="ECO:0000256" key="11">
    <source>
        <dbReference type="SAM" id="MobiDB-lite"/>
    </source>
</evidence>
<evidence type="ECO:0000256" key="5">
    <source>
        <dbReference type="ARBA" id="ARBA00022989"/>
    </source>
</evidence>
<keyword evidence="6 10" id="KW-0472">Membrane</keyword>